<evidence type="ECO:0000256" key="15">
    <source>
        <dbReference type="ARBA" id="ARBA00040637"/>
    </source>
</evidence>
<evidence type="ECO:0000256" key="14">
    <source>
        <dbReference type="ARBA" id="ARBA00037865"/>
    </source>
</evidence>
<comment type="subcellular location">
    <subcellularLocation>
        <location evidence="14">Cytoplasmic vesicle</location>
        <location evidence="14">Secretory vesicle</location>
        <location evidence="14">Cortical granule</location>
    </subcellularLocation>
    <subcellularLocation>
        <location evidence="2">Lysosome</location>
    </subcellularLocation>
</comment>
<dbReference type="Pfam" id="PF00728">
    <property type="entry name" value="Glyco_hydro_20"/>
    <property type="match status" value="1"/>
</dbReference>
<organism evidence="27 28">
    <name type="scientific">Thamnophis sirtalis</name>
    <dbReference type="NCBI Taxonomy" id="35019"/>
    <lineage>
        <taxon>Eukaryota</taxon>
        <taxon>Metazoa</taxon>
        <taxon>Chordata</taxon>
        <taxon>Craniata</taxon>
        <taxon>Vertebrata</taxon>
        <taxon>Euteleostomi</taxon>
        <taxon>Lepidosauria</taxon>
        <taxon>Squamata</taxon>
        <taxon>Bifurcata</taxon>
        <taxon>Unidentata</taxon>
        <taxon>Episquamata</taxon>
        <taxon>Toxicofera</taxon>
        <taxon>Serpentes</taxon>
        <taxon>Colubroidea</taxon>
        <taxon>Colubridae</taxon>
        <taxon>Natricinae</taxon>
        <taxon>Thamnophis</taxon>
    </lineage>
</organism>
<dbReference type="GO" id="GO:0005975">
    <property type="term" value="P:carbohydrate metabolic process"/>
    <property type="evidence" value="ECO:0007669"/>
    <property type="project" value="InterPro"/>
</dbReference>
<name>A0A6I9XT61_9SAUR</name>
<keyword evidence="8" id="KW-1015">Disulfide bond</keyword>
<dbReference type="InterPro" id="IPR017853">
    <property type="entry name" value="GH"/>
</dbReference>
<reference evidence="28" key="1">
    <citation type="submission" date="2025-08" db="UniProtKB">
        <authorList>
            <consortium name="RefSeq"/>
        </authorList>
    </citation>
    <scope>IDENTIFICATION</scope>
    <source>
        <tissue evidence="28">Skeletal muscle</tissue>
    </source>
</reference>
<evidence type="ECO:0000259" key="26">
    <source>
        <dbReference type="Pfam" id="PF14845"/>
    </source>
</evidence>
<evidence type="ECO:0000256" key="23">
    <source>
        <dbReference type="ARBA" id="ARBA00049464"/>
    </source>
</evidence>
<evidence type="ECO:0000256" key="20">
    <source>
        <dbReference type="ARBA" id="ARBA00045511"/>
    </source>
</evidence>
<evidence type="ECO:0000256" key="17">
    <source>
        <dbReference type="ARBA" id="ARBA00042832"/>
    </source>
</evidence>
<evidence type="ECO:0000256" key="2">
    <source>
        <dbReference type="ARBA" id="ARBA00004371"/>
    </source>
</evidence>
<dbReference type="Proteomes" id="UP000504617">
    <property type="component" value="Unplaced"/>
</dbReference>
<dbReference type="KEGG" id="tsr:106545029"/>
<dbReference type="Gene3D" id="3.20.20.80">
    <property type="entry name" value="Glycosidases"/>
    <property type="match status" value="1"/>
</dbReference>
<dbReference type="OrthoDB" id="428480at2759"/>
<keyword evidence="27" id="KW-1185">Reference proteome</keyword>
<evidence type="ECO:0000256" key="3">
    <source>
        <dbReference type="ARBA" id="ARBA00006285"/>
    </source>
</evidence>
<dbReference type="EC" id="3.2.1.52" evidence="4"/>
<feature type="signal peptide" evidence="24">
    <location>
        <begin position="1"/>
        <end position="19"/>
    </location>
</feature>
<evidence type="ECO:0000259" key="25">
    <source>
        <dbReference type="Pfam" id="PF00728"/>
    </source>
</evidence>
<dbReference type="SUPFAM" id="SSF55545">
    <property type="entry name" value="beta-N-acetylhexosaminidase-like domain"/>
    <property type="match status" value="1"/>
</dbReference>
<comment type="catalytic activity">
    <reaction evidence="19">
        <text>a ganglioside GM2 + H2O = a ganglioside GM3 + N-acetyl-beta-D-galactosamine</text>
        <dbReference type="Rhea" id="RHEA:47968"/>
        <dbReference type="ChEBI" id="CHEBI:15377"/>
        <dbReference type="ChEBI" id="CHEBI:28497"/>
        <dbReference type="ChEBI" id="CHEBI:79210"/>
        <dbReference type="ChEBI" id="CHEBI:79218"/>
    </reaction>
    <physiologicalReaction direction="left-to-right" evidence="19">
        <dbReference type="Rhea" id="RHEA:47969"/>
    </physiologicalReaction>
</comment>
<dbReference type="InterPro" id="IPR015883">
    <property type="entry name" value="Glyco_hydro_20_cat"/>
</dbReference>
<dbReference type="GO" id="GO:0016020">
    <property type="term" value="C:membrane"/>
    <property type="evidence" value="ECO:0007669"/>
    <property type="project" value="TreeGrafter"/>
</dbReference>
<evidence type="ECO:0000313" key="28">
    <source>
        <dbReference type="RefSeq" id="XP_013916946.1"/>
    </source>
</evidence>
<gene>
    <name evidence="28" type="primary">LOC106545029</name>
</gene>
<evidence type="ECO:0000256" key="7">
    <source>
        <dbReference type="ARBA" id="ARBA00023098"/>
    </source>
</evidence>
<comment type="catalytic activity">
    <reaction evidence="18">
        <text>a ganglioside GM2 (d18:1(4E)) + H2O = a ganglioside GM3 (d18:1(4E)) + N-acetyl-beta-D-galactosamine</text>
        <dbReference type="Rhea" id="RHEA:47940"/>
        <dbReference type="ChEBI" id="CHEBI:15377"/>
        <dbReference type="ChEBI" id="CHEBI:28497"/>
        <dbReference type="ChEBI" id="CHEBI:60065"/>
        <dbReference type="ChEBI" id="CHEBI:71502"/>
    </reaction>
    <physiologicalReaction direction="left-to-right" evidence="18">
        <dbReference type="Rhea" id="RHEA:47941"/>
    </physiologicalReaction>
</comment>
<dbReference type="GO" id="GO:0004563">
    <property type="term" value="F:beta-N-acetylhexosaminidase activity"/>
    <property type="evidence" value="ECO:0007669"/>
    <property type="project" value="UniProtKB-EC"/>
</dbReference>
<evidence type="ECO:0000313" key="27">
    <source>
        <dbReference type="Proteomes" id="UP000504617"/>
    </source>
</evidence>
<evidence type="ECO:0000256" key="1">
    <source>
        <dbReference type="ARBA" id="ARBA00001231"/>
    </source>
</evidence>
<keyword evidence="6" id="KW-0378">Hydrolase</keyword>
<evidence type="ECO:0000256" key="12">
    <source>
        <dbReference type="ARBA" id="ARBA00023329"/>
    </source>
</evidence>
<evidence type="ECO:0000256" key="11">
    <source>
        <dbReference type="ARBA" id="ARBA00023295"/>
    </source>
</evidence>
<evidence type="ECO:0000256" key="4">
    <source>
        <dbReference type="ARBA" id="ARBA00012663"/>
    </source>
</evidence>
<dbReference type="PRINTS" id="PR00738">
    <property type="entry name" value="GLHYDRLASE20"/>
</dbReference>
<sequence>MMGSMELLGLFLAASGALAASSRYPRWAPGPQELLSLSPETPYGSLWPLPQSLRVSPTRFRLAPDQFQIVHGPGSSAGPNCSLLQDAFRRYYEYMFGYSKWQNQDEKKSLCETELSLLQVIITSKDSECDKFPSITSDESYHLQVSKPTSVLKADKVWGILRGLETFSQLLYEDDCGTYFVNESIISDFPRFAYRGILLDTSRHFLPLKVILTNLDAMAFNKFNVLHWHIVDDPSFPYESTTFPELNAQGAYTPNHVYTPVDVHNVIEYARLRGIRVIPEFDTPGHTQSWRKGKMCIILKGELKILYAYNGNKKREKEDW</sequence>
<evidence type="ECO:0000256" key="19">
    <source>
        <dbReference type="ARBA" id="ARBA00043827"/>
    </source>
</evidence>
<dbReference type="Gene3D" id="3.30.379.10">
    <property type="entry name" value="Chitobiase/beta-hexosaminidase domain 2-like"/>
    <property type="match status" value="1"/>
</dbReference>
<dbReference type="GO" id="GO:0006689">
    <property type="term" value="P:ganglioside catabolic process"/>
    <property type="evidence" value="ECO:0007669"/>
    <property type="project" value="TreeGrafter"/>
</dbReference>
<comment type="catalytic activity">
    <reaction evidence="22">
        <text>N-acetyl-beta-D-galactosaminyl-(1-&gt;4)-beta-D-3-sulfogalactosyl-(1-&gt;4)-beta-D-glucosyl-(1&lt;-&gt;1')-ceramide + H2O = a beta-D-3-sulfogalactosyl-(1-&gt;4)-beta-D-glucosyl-(1&lt;-&gt;1')-ceramide + N-acetyl-beta-D-galactosamine</text>
        <dbReference type="Rhea" id="RHEA:48276"/>
        <dbReference type="ChEBI" id="CHEBI:15377"/>
        <dbReference type="ChEBI" id="CHEBI:28497"/>
        <dbReference type="ChEBI" id="CHEBI:90163"/>
        <dbReference type="ChEBI" id="CHEBI:90164"/>
    </reaction>
    <physiologicalReaction direction="left-to-right" evidence="22">
        <dbReference type="Rhea" id="RHEA:48277"/>
    </physiologicalReaction>
</comment>
<dbReference type="GO" id="GO:0005764">
    <property type="term" value="C:lysosome"/>
    <property type="evidence" value="ECO:0007669"/>
    <property type="project" value="UniProtKB-SubCell"/>
</dbReference>
<comment type="catalytic activity">
    <reaction evidence="23">
        <text>N-acetyl-beta-D-6-sulfogalactosaminyl-(1-&gt;4)-alpha-L-iduronyl-(1-&gt;3)-N-acetyl-D-6-sulfogalactosamine + H2O = alpha-L-iduronyl-(1-&gt;3)-N-acetyl-D-6-sulfogalactosamine + N-acetyl-D-6-sulfogalactosamine</text>
        <dbReference type="Rhea" id="RHEA:64384"/>
        <dbReference type="ChEBI" id="CHEBI:15377"/>
        <dbReference type="ChEBI" id="CHEBI:152567"/>
        <dbReference type="ChEBI" id="CHEBI:152568"/>
        <dbReference type="ChEBI" id="CHEBI:153064"/>
    </reaction>
    <physiologicalReaction direction="left-to-right" evidence="23">
        <dbReference type="Rhea" id="RHEA:64385"/>
    </physiologicalReaction>
</comment>
<comment type="function">
    <text evidence="20">Hydrolyzes the non-reducing end N-acetyl-D-hexosamine and/or sulfated N-acetyl-D-hexosamine of glycoconjugates, such as the oligosaccharide moieties from proteins and neutral glycolipids, or from certain mucopolysaccharides. The isozyme B does not hydrolyze each of these substrates, however hydrolyzes efficiently neutral oligosaccharide. Only the isozyme A is responsible for the degradation of GM2 gangliosides in the presence of GM2A. During fertilization is responsible, at least in part, for the zona block to polyspermy. Present in the cortical granules of non-activated oocytes, is exocytosed during the cortical reaction in response to oocyte activation and inactivates the sperm galactosyltransferase-binding site, accounting for the block in sperm binding to the zona pellucida.</text>
</comment>
<evidence type="ECO:0000256" key="16">
    <source>
        <dbReference type="ARBA" id="ARBA00042342"/>
    </source>
</evidence>
<evidence type="ECO:0000256" key="22">
    <source>
        <dbReference type="ARBA" id="ARBA00047301"/>
    </source>
</evidence>
<keyword evidence="5 24" id="KW-0732">Signal</keyword>
<dbReference type="InterPro" id="IPR025705">
    <property type="entry name" value="Beta_hexosaminidase_sua/sub"/>
</dbReference>
<evidence type="ECO:0000256" key="6">
    <source>
        <dbReference type="ARBA" id="ARBA00022801"/>
    </source>
</evidence>
<comment type="subunit">
    <text evidence="21">There are 3 forms of beta-hexosaminidase: hexosaminidase A is a heterodimer composed of one subunit alpha and one subunit beta (chain A and B); hexosaminidase B is a homodimer of two beta subunits (two chains A and B); hexosaminidase S is a homodimer of two alpha subunits. The composition of the dimer (isozyme A versus isozyme S) has a significant effect on the substrate specificity of the alpha subunit active site.</text>
</comment>
<evidence type="ECO:0000256" key="8">
    <source>
        <dbReference type="ARBA" id="ARBA00023157"/>
    </source>
</evidence>
<accession>A0A6I9XT61</accession>
<dbReference type="PANTHER" id="PTHR22600">
    <property type="entry name" value="BETA-HEXOSAMINIDASE"/>
    <property type="match status" value="1"/>
</dbReference>
<evidence type="ECO:0000256" key="24">
    <source>
        <dbReference type="SAM" id="SignalP"/>
    </source>
</evidence>
<dbReference type="PANTHER" id="PTHR22600:SF38">
    <property type="entry name" value="BETA-HEXOSAMINIDASE SUBUNIT BETA"/>
    <property type="match status" value="1"/>
</dbReference>
<dbReference type="AlphaFoldDB" id="A0A6I9XT61"/>
<evidence type="ECO:0000256" key="9">
    <source>
        <dbReference type="ARBA" id="ARBA00023180"/>
    </source>
</evidence>
<evidence type="ECO:0000256" key="5">
    <source>
        <dbReference type="ARBA" id="ARBA00022729"/>
    </source>
</evidence>
<keyword evidence="12" id="KW-0968">Cytoplasmic vesicle</keyword>
<dbReference type="SUPFAM" id="SSF51445">
    <property type="entry name" value="(Trans)glycosidases"/>
    <property type="match status" value="1"/>
</dbReference>
<dbReference type="GO" id="GO:0030203">
    <property type="term" value="P:glycosaminoglycan metabolic process"/>
    <property type="evidence" value="ECO:0007669"/>
    <property type="project" value="TreeGrafter"/>
</dbReference>
<dbReference type="RefSeq" id="XP_013916946.1">
    <property type="nucleotide sequence ID" value="XM_014061471.1"/>
</dbReference>
<keyword evidence="7" id="KW-0443">Lipid metabolism</keyword>
<feature type="chain" id="PRO_5027099212" description="Beta-hexosaminidase subunit beta" evidence="24">
    <location>
        <begin position="20"/>
        <end position="320"/>
    </location>
</feature>
<comment type="similarity">
    <text evidence="3">Belongs to the glycosyl hydrolase 20 family.</text>
</comment>
<feature type="domain" description="Glycoside hydrolase family 20 catalytic" evidence="25">
    <location>
        <begin position="192"/>
        <end position="293"/>
    </location>
</feature>
<keyword evidence="10" id="KW-0458">Lysosome</keyword>
<proteinExistence type="inferred from homology"/>
<evidence type="ECO:0000256" key="10">
    <source>
        <dbReference type="ARBA" id="ARBA00023228"/>
    </source>
</evidence>
<dbReference type="InterPro" id="IPR029018">
    <property type="entry name" value="Hex-like_dom2"/>
</dbReference>
<dbReference type="GO" id="GO:0060473">
    <property type="term" value="C:cortical granule"/>
    <property type="evidence" value="ECO:0007669"/>
    <property type="project" value="UniProtKB-SubCell"/>
</dbReference>
<dbReference type="Pfam" id="PF14845">
    <property type="entry name" value="Glycohydro_20b2"/>
    <property type="match status" value="1"/>
</dbReference>
<evidence type="ECO:0000256" key="21">
    <source>
        <dbReference type="ARBA" id="ARBA00046959"/>
    </source>
</evidence>
<comment type="catalytic activity">
    <reaction evidence="1">
        <text>Hydrolysis of terminal non-reducing N-acetyl-D-hexosamine residues in N-acetyl-beta-D-hexosaminides.</text>
        <dbReference type="EC" id="3.2.1.52"/>
    </reaction>
</comment>
<evidence type="ECO:0000256" key="18">
    <source>
        <dbReference type="ARBA" id="ARBA00043767"/>
    </source>
</evidence>
<comment type="catalytic activity">
    <reaction evidence="13">
        <text>beta-D-GalNAc-(1-&gt;4)-alpha-L-IdoA-(1-&gt;3)-beta-D-GalNAc-4-sulfate-(1-&gt;4)-alpha-L-IdoA-(1-&gt;3)-D-GalNAc-4-sulfate + H2O = alpha-L-IdoA-(1-&gt;3)-beta-D-GalNAc-4-sulfate-(1-&gt;4)-alpha-L-IdoA-(1-&gt;3)-D-GalNAc-4-sulfate + N-acetyl-D-galactosamine</text>
        <dbReference type="Rhea" id="RHEA:64372"/>
        <dbReference type="ChEBI" id="CHEBI:15377"/>
        <dbReference type="ChEBI" id="CHEBI:28037"/>
        <dbReference type="ChEBI" id="CHEBI:152565"/>
        <dbReference type="ChEBI" id="CHEBI:152566"/>
    </reaction>
    <physiologicalReaction direction="left-to-right" evidence="13">
        <dbReference type="Rhea" id="RHEA:64373"/>
    </physiologicalReaction>
</comment>
<evidence type="ECO:0000256" key="13">
    <source>
        <dbReference type="ARBA" id="ARBA00023505"/>
    </source>
</evidence>
<keyword evidence="11" id="KW-0326">Glycosidase</keyword>
<dbReference type="GeneID" id="106545029"/>
<feature type="domain" description="Beta-hexosaminidase eukaryotic type N-terminal" evidence="26">
    <location>
        <begin position="46"/>
        <end position="170"/>
    </location>
</feature>
<keyword evidence="9" id="KW-0325">Glycoprotein</keyword>
<dbReference type="InterPro" id="IPR029019">
    <property type="entry name" value="HEX_eukaryotic_N"/>
</dbReference>
<protein>
    <recommendedName>
        <fullName evidence="15">Beta-hexosaminidase subunit beta</fullName>
        <ecNumber evidence="4">3.2.1.52</ecNumber>
    </recommendedName>
    <alternativeName>
        <fullName evidence="16">Beta-N-acetylhexosaminidase subunit beta</fullName>
    </alternativeName>
    <alternativeName>
        <fullName evidence="17">N-acetyl-beta-glucosaminidase subunit beta</fullName>
    </alternativeName>
</protein>